<dbReference type="Gene3D" id="1.20.5.170">
    <property type="match status" value="1"/>
</dbReference>
<keyword evidence="19" id="KW-1185">Reference proteome</keyword>
<protein>
    <recommendedName>
        <fullName evidence="3">Cyclic AMP-responsive element-binding protein 3-like protein 4</fullName>
    </recommendedName>
</protein>
<keyword evidence="16" id="KW-0175">Coiled coil</keyword>
<dbReference type="RefSeq" id="XP_019774862.1">
    <property type="nucleotide sequence ID" value="XM_019919303.2"/>
</dbReference>
<feature type="compositionally biased region" description="Pro residues" evidence="17">
    <location>
        <begin position="78"/>
        <end position="87"/>
    </location>
</feature>
<dbReference type="PROSITE" id="PS50217">
    <property type="entry name" value="BZIP"/>
    <property type="match status" value="1"/>
</dbReference>
<evidence type="ECO:0000256" key="2">
    <source>
        <dbReference type="ARBA" id="ARBA00009050"/>
    </source>
</evidence>
<reference evidence="20" key="1">
    <citation type="submission" date="2025-08" db="UniProtKB">
        <authorList>
            <consortium name="RefSeq"/>
        </authorList>
    </citation>
    <scope>IDENTIFICATION</scope>
    <source>
        <tissue evidence="20">Spleen</tissue>
    </source>
</reference>
<dbReference type="Proteomes" id="UP000245320">
    <property type="component" value="Chromosome 1"/>
</dbReference>
<evidence type="ECO:0000256" key="16">
    <source>
        <dbReference type="SAM" id="Coils"/>
    </source>
</evidence>
<evidence type="ECO:0000256" key="5">
    <source>
        <dbReference type="ARBA" id="ARBA00022824"/>
    </source>
</evidence>
<evidence type="ECO:0000256" key="13">
    <source>
        <dbReference type="ARBA" id="ARBA00023180"/>
    </source>
</evidence>
<sequence>MDFRTPDLLEMWLEPPEDVFSTGSFLELGLHGPPSEGLQESEPEDFLKLFIDPNEVYCSEASPGSDSGSSEDPRHPDSPPAPKPPSSPALYEVVYEAGTLERMQGEAGPAVGLISIQIGQCSLWEADNGPSGPALTLGLREFPQPVPLPRACGHPSPFSQPPMFPSDQWSPPFMVPDACVVSELPPDAHAHILPRAGPVNSVPPAALLPCQTLFLTEEEKRLLGQEGVSLPSHLPLTKAEERVLKKVRRKIRNKQSAQDSRRRKKEYIDGLESRVAACSAQNQELQKKVQELERHNISLVTQLRQLQMLIVQTSNKAAQTSTCVLILLFSLALIILPSFSPFQGLPEAGPEDYQPHGVISRNILTHKDMTENLENPAVESRLEGSPGAKGVNGSTRTLLEKTGGRAGPSRHIRTVLHADEM</sequence>
<evidence type="ECO:0000256" key="15">
    <source>
        <dbReference type="ARBA" id="ARBA00023242"/>
    </source>
</evidence>
<evidence type="ECO:0000256" key="11">
    <source>
        <dbReference type="ARBA" id="ARBA00023159"/>
    </source>
</evidence>
<accession>A0A2U4A1I7</accession>
<feature type="compositionally biased region" description="Low complexity" evidence="17">
    <location>
        <begin position="59"/>
        <end position="70"/>
    </location>
</feature>
<keyword evidence="9" id="KW-0238">DNA-binding</keyword>
<dbReference type="GO" id="GO:0000978">
    <property type="term" value="F:RNA polymerase II cis-regulatory region sequence-specific DNA binding"/>
    <property type="evidence" value="ECO:0007669"/>
    <property type="project" value="TreeGrafter"/>
</dbReference>
<keyword evidence="15" id="KW-0539">Nucleus</keyword>
<evidence type="ECO:0000313" key="19">
    <source>
        <dbReference type="Proteomes" id="UP000245320"/>
    </source>
</evidence>
<dbReference type="SUPFAM" id="SSF57959">
    <property type="entry name" value="Leucine zipper domain"/>
    <property type="match status" value="1"/>
</dbReference>
<evidence type="ECO:0000256" key="14">
    <source>
        <dbReference type="ARBA" id="ARBA00023230"/>
    </source>
</evidence>
<evidence type="ECO:0000259" key="18">
    <source>
        <dbReference type="PROSITE" id="PS50217"/>
    </source>
</evidence>
<dbReference type="InterPro" id="IPR004827">
    <property type="entry name" value="bZIP"/>
</dbReference>
<dbReference type="CTD" id="148327"/>
<dbReference type="InterPro" id="IPR046347">
    <property type="entry name" value="bZIP_sf"/>
</dbReference>
<keyword evidence="8" id="KW-0805">Transcription regulation</keyword>
<evidence type="ECO:0000256" key="4">
    <source>
        <dbReference type="ARBA" id="ARBA00022692"/>
    </source>
</evidence>
<evidence type="ECO:0000256" key="1">
    <source>
        <dbReference type="ARBA" id="ARBA00004648"/>
    </source>
</evidence>
<feature type="domain" description="BZIP" evidence="18">
    <location>
        <begin position="243"/>
        <end position="306"/>
    </location>
</feature>
<dbReference type="InterPro" id="IPR051381">
    <property type="entry name" value="CREB_ATF_subfamily"/>
</dbReference>
<keyword evidence="12" id="KW-0804">Transcription</keyword>
<gene>
    <name evidence="20" type="primary">CREB3L4</name>
</gene>
<dbReference type="SMART" id="SM00338">
    <property type="entry name" value="BRLZ"/>
    <property type="match status" value="1"/>
</dbReference>
<keyword evidence="14" id="KW-0834">Unfolded protein response</keyword>
<dbReference type="OrthoDB" id="674948at2759"/>
<evidence type="ECO:0000256" key="3">
    <source>
        <dbReference type="ARBA" id="ARBA00013878"/>
    </source>
</evidence>
<keyword evidence="5" id="KW-0256">Endoplasmic reticulum</keyword>
<dbReference type="GO" id="GO:0005789">
    <property type="term" value="C:endoplasmic reticulum membrane"/>
    <property type="evidence" value="ECO:0007669"/>
    <property type="project" value="UniProtKB-SubCell"/>
</dbReference>
<dbReference type="GeneID" id="101333291"/>
<organism evidence="19 20">
    <name type="scientific">Tursiops truncatus</name>
    <name type="common">Atlantic bottle-nosed dolphin</name>
    <name type="synonym">Delphinus truncatus</name>
    <dbReference type="NCBI Taxonomy" id="9739"/>
    <lineage>
        <taxon>Eukaryota</taxon>
        <taxon>Metazoa</taxon>
        <taxon>Chordata</taxon>
        <taxon>Craniata</taxon>
        <taxon>Vertebrata</taxon>
        <taxon>Euteleostomi</taxon>
        <taxon>Mammalia</taxon>
        <taxon>Eutheria</taxon>
        <taxon>Laurasiatheria</taxon>
        <taxon>Artiodactyla</taxon>
        <taxon>Whippomorpha</taxon>
        <taxon>Cetacea</taxon>
        <taxon>Odontoceti</taxon>
        <taxon>Delphinidae</taxon>
        <taxon>Tursiops</taxon>
    </lineage>
</organism>
<evidence type="ECO:0000256" key="12">
    <source>
        <dbReference type="ARBA" id="ARBA00023163"/>
    </source>
</evidence>
<dbReference type="CDD" id="cd14689">
    <property type="entry name" value="bZIP_CREB3"/>
    <property type="match status" value="1"/>
</dbReference>
<feature type="coiled-coil region" evidence="16">
    <location>
        <begin position="268"/>
        <end position="302"/>
    </location>
</feature>
<comment type="similarity">
    <text evidence="2">Belongs to the bZIP family. ATF subfamily.</text>
</comment>
<evidence type="ECO:0000256" key="8">
    <source>
        <dbReference type="ARBA" id="ARBA00023015"/>
    </source>
</evidence>
<dbReference type="AlphaFoldDB" id="A0A2U4A1I7"/>
<evidence type="ECO:0000256" key="7">
    <source>
        <dbReference type="ARBA" id="ARBA00022989"/>
    </source>
</evidence>
<keyword evidence="4" id="KW-0812">Transmembrane</keyword>
<feature type="region of interest" description="Disordered" evidence="17">
    <location>
        <begin position="376"/>
        <end position="408"/>
    </location>
</feature>
<keyword evidence="7" id="KW-1133">Transmembrane helix</keyword>
<name>A0A2U4A1I7_TURTR</name>
<keyword evidence="10" id="KW-0472">Membrane</keyword>
<evidence type="ECO:0000256" key="9">
    <source>
        <dbReference type="ARBA" id="ARBA00023125"/>
    </source>
</evidence>
<evidence type="ECO:0000256" key="6">
    <source>
        <dbReference type="ARBA" id="ARBA00022968"/>
    </source>
</evidence>
<keyword evidence="6" id="KW-0735">Signal-anchor</keyword>
<keyword evidence="13" id="KW-0325">Glycoprotein</keyword>
<feature type="region of interest" description="Disordered" evidence="17">
    <location>
        <begin position="57"/>
        <end position="88"/>
    </location>
</feature>
<evidence type="ECO:0000256" key="10">
    <source>
        <dbReference type="ARBA" id="ARBA00023136"/>
    </source>
</evidence>
<evidence type="ECO:0000256" key="17">
    <source>
        <dbReference type="SAM" id="MobiDB-lite"/>
    </source>
</evidence>
<dbReference type="GO" id="GO:0006986">
    <property type="term" value="P:response to unfolded protein"/>
    <property type="evidence" value="ECO:0007669"/>
    <property type="project" value="UniProtKB-KW"/>
</dbReference>
<dbReference type="PANTHER" id="PTHR45996">
    <property type="entry name" value="AGAP001464-PB"/>
    <property type="match status" value="1"/>
</dbReference>
<comment type="subcellular location">
    <subcellularLocation>
        <location evidence="1">Endoplasmic reticulum membrane</location>
        <topology evidence="1">Single-pass type II membrane protein</topology>
    </subcellularLocation>
</comment>
<evidence type="ECO:0000313" key="20">
    <source>
        <dbReference type="RefSeq" id="XP_019774862.1"/>
    </source>
</evidence>
<proteinExistence type="inferred from homology"/>
<dbReference type="PANTHER" id="PTHR45996:SF2">
    <property type="entry name" value="CYCLIC AMP-RESPONSIVE ELEMENT-BINDING PROTEIN 3-LIKE PROTEIN 4"/>
    <property type="match status" value="1"/>
</dbReference>
<dbReference type="GO" id="GO:0000981">
    <property type="term" value="F:DNA-binding transcription factor activity, RNA polymerase II-specific"/>
    <property type="evidence" value="ECO:0007669"/>
    <property type="project" value="TreeGrafter"/>
</dbReference>
<keyword evidence="11" id="KW-0010">Activator</keyword>
<dbReference type="GO" id="GO:0005634">
    <property type="term" value="C:nucleus"/>
    <property type="evidence" value="ECO:0007669"/>
    <property type="project" value="TreeGrafter"/>
</dbReference>
<dbReference type="Pfam" id="PF00170">
    <property type="entry name" value="bZIP_1"/>
    <property type="match status" value="1"/>
</dbReference>
<dbReference type="FunFam" id="1.20.5.170:FF:000042">
    <property type="entry name" value="Cyclic AMP-responsive element-binding protein 3-like protein 3"/>
    <property type="match status" value="1"/>
</dbReference>